<proteinExistence type="predicted"/>
<sequence>MPSEFQEDRAREKRAVELIDSVDHGRVATSMRALPFLAPARHIVADGRVVLRLHKGYGYHRACAGSVVAYGADNLNHGGPADGHWSVQFAGTCEAVEPAPGELDLFGPTPRFVDGEPFDLVHPRIEPQFVTAHEPTAGARHPKRPFHHVL</sequence>
<dbReference type="AlphaFoldDB" id="A0AAU1U839"/>
<gene>
    <name evidence="1" type="ORF">OHU69_25515</name>
</gene>
<protein>
    <submittedName>
        <fullName evidence="1">Pyridoxamine 5'-phosphate oxidase family protein</fullName>
    </submittedName>
</protein>
<organism evidence="1">
    <name type="scientific">Streptomyces sp. NBC_00119</name>
    <dbReference type="NCBI Taxonomy" id="2975659"/>
    <lineage>
        <taxon>Bacteria</taxon>
        <taxon>Bacillati</taxon>
        <taxon>Actinomycetota</taxon>
        <taxon>Actinomycetes</taxon>
        <taxon>Kitasatosporales</taxon>
        <taxon>Streptomycetaceae</taxon>
        <taxon>Streptomyces</taxon>
    </lineage>
</organism>
<dbReference type="SUPFAM" id="SSF50475">
    <property type="entry name" value="FMN-binding split barrel"/>
    <property type="match status" value="1"/>
</dbReference>
<dbReference type="EMBL" id="CP108195">
    <property type="protein sequence ID" value="WTS14115.1"/>
    <property type="molecule type" value="Genomic_DNA"/>
</dbReference>
<dbReference type="Gene3D" id="2.30.110.10">
    <property type="entry name" value="Electron Transport, Fmn-binding Protein, Chain A"/>
    <property type="match status" value="1"/>
</dbReference>
<dbReference type="Pfam" id="PF12900">
    <property type="entry name" value="Pyridox_ox_2"/>
    <property type="match status" value="1"/>
</dbReference>
<name>A0AAU1U839_9ACTN</name>
<dbReference type="InterPro" id="IPR012349">
    <property type="entry name" value="Split_barrel_FMN-bd"/>
</dbReference>
<reference evidence="1" key="1">
    <citation type="submission" date="2022-10" db="EMBL/GenBank/DDBJ databases">
        <title>The complete genomes of actinobacterial strains from the NBC collection.</title>
        <authorList>
            <person name="Joergensen T.S."/>
            <person name="Alvarez Arevalo M."/>
            <person name="Sterndorff E.B."/>
            <person name="Faurdal D."/>
            <person name="Vuksanovic O."/>
            <person name="Mourched A.-S."/>
            <person name="Charusanti P."/>
            <person name="Shaw S."/>
            <person name="Blin K."/>
            <person name="Weber T."/>
        </authorList>
    </citation>
    <scope>NUCLEOTIDE SEQUENCE</scope>
    <source>
        <strain evidence="1">NBC_00119</strain>
    </source>
</reference>
<accession>A0AAU1U839</accession>
<dbReference type="InterPro" id="IPR024747">
    <property type="entry name" value="Pyridox_Oxase-rel"/>
</dbReference>
<evidence type="ECO:0000313" key="1">
    <source>
        <dbReference type="EMBL" id="WTS14115.1"/>
    </source>
</evidence>